<proteinExistence type="inferred from homology"/>
<evidence type="ECO:0000256" key="3">
    <source>
        <dbReference type="ARBA" id="ARBA00022763"/>
    </source>
</evidence>
<name>A0AAJ5YQR5_9BASI</name>
<dbReference type="SUPFAM" id="SSF55945">
    <property type="entry name" value="TATA-box binding protein-like"/>
    <property type="match status" value="1"/>
</dbReference>
<dbReference type="AlphaFoldDB" id="A0AAJ5YQR5"/>
<dbReference type="GO" id="GO:0005634">
    <property type="term" value="C:nucleus"/>
    <property type="evidence" value="ECO:0007669"/>
    <property type="project" value="TreeGrafter"/>
</dbReference>
<sequence length="454" mass="51522">MPPGGNGVISMGPGCPVVLPLTIAHQCGQAFRWRKVLVPLQGKESRRLEWSLCLRDRVVFVTQDGANHSLAHRTVYNSNPEPFSTAAWLRDYLNLDTPASQWFAEWSEKDPIFAKHANRFSGGNILRQDPWECLCAFICSSNNNIPRISQMVHKLCEHFSPLLHVEQYPKGSRLCHSLDVNELAEASTDALCLAYHPFPTPSRLAEPDVEGRLRELGFGYRAKYLAQTAYALCEKARESLGFNASAEKIDQRVYANLLELRSLSYHDARNQLLPLSGVGPKVADCILLMSLDQASSIPVDRHVFQFAERWYGIRTKRYEEVAEKLRAVWGERAGWAHSFLFYADLPSLDFYDSNDHMGAYNTEEDKKQDLLLSSAHQTEFDQEMGPEAKLDTTQYPYLTVKSEPDETSLNLVIKDDSHLSDTPETIKHEQSSPDEPHQRPTLKRARTARHRAKP</sequence>
<gene>
    <name evidence="12" type="primary">OGG1</name>
    <name evidence="12" type="ORF">MYAM1_001496</name>
</gene>
<dbReference type="PANTHER" id="PTHR10242:SF2">
    <property type="entry name" value="N-GLYCOSYLASE_DNA LYASE"/>
    <property type="match status" value="1"/>
</dbReference>
<evidence type="ECO:0000256" key="6">
    <source>
        <dbReference type="ARBA" id="ARBA00023239"/>
    </source>
</evidence>
<dbReference type="PANTHER" id="PTHR10242">
    <property type="entry name" value="8-OXOGUANINE DNA GLYCOSYLASE"/>
    <property type="match status" value="1"/>
</dbReference>
<dbReference type="InterPro" id="IPR003265">
    <property type="entry name" value="HhH-GPD_domain"/>
</dbReference>
<dbReference type="GO" id="GO:0006285">
    <property type="term" value="P:base-excision repair, AP site formation"/>
    <property type="evidence" value="ECO:0007669"/>
    <property type="project" value="UniProtKB-ARBA"/>
</dbReference>
<protein>
    <recommendedName>
        <fullName evidence="2">DNA-(apurinic or apyrimidinic site) lyase</fullName>
        <ecNumber evidence="2">4.2.99.18</ecNumber>
    </recommendedName>
</protein>
<dbReference type="GO" id="GO:0140078">
    <property type="term" value="F:class I DNA-(apurinic or apyrimidinic site) endonuclease activity"/>
    <property type="evidence" value="ECO:0007669"/>
    <property type="project" value="UniProtKB-EC"/>
</dbReference>
<evidence type="ECO:0000256" key="1">
    <source>
        <dbReference type="ARBA" id="ARBA00010679"/>
    </source>
</evidence>
<dbReference type="InterPro" id="IPR023170">
    <property type="entry name" value="HhH_base_excis_C"/>
</dbReference>
<dbReference type="SUPFAM" id="SSF48150">
    <property type="entry name" value="DNA-glycosylase"/>
    <property type="match status" value="1"/>
</dbReference>
<comment type="catalytic activity">
    <reaction evidence="9">
        <text>2'-deoxyribonucleotide-(2'-deoxyribose 5'-phosphate)-2'-deoxyribonucleotide-DNA = a 3'-end 2'-deoxyribonucleotide-(2,3-dehydro-2,3-deoxyribose 5'-phosphate)-DNA + a 5'-end 5'-phospho-2'-deoxyribonucleoside-DNA + H(+)</text>
        <dbReference type="Rhea" id="RHEA:66592"/>
        <dbReference type="Rhea" id="RHEA-COMP:13180"/>
        <dbReference type="Rhea" id="RHEA-COMP:16897"/>
        <dbReference type="Rhea" id="RHEA-COMP:17067"/>
        <dbReference type="ChEBI" id="CHEBI:15378"/>
        <dbReference type="ChEBI" id="CHEBI:136412"/>
        <dbReference type="ChEBI" id="CHEBI:157695"/>
        <dbReference type="ChEBI" id="CHEBI:167181"/>
        <dbReference type="EC" id="4.2.99.18"/>
    </reaction>
</comment>
<evidence type="ECO:0000313" key="12">
    <source>
        <dbReference type="EMBL" id="WFC98764.1"/>
    </source>
</evidence>
<dbReference type="Proteomes" id="UP001219567">
    <property type="component" value="Chromosome 1"/>
</dbReference>
<dbReference type="GO" id="GO:0006289">
    <property type="term" value="P:nucleotide-excision repair"/>
    <property type="evidence" value="ECO:0007669"/>
    <property type="project" value="InterPro"/>
</dbReference>
<dbReference type="GO" id="GO:0034039">
    <property type="term" value="F:8-oxo-7,8-dihydroguanine DNA N-glycosylase activity"/>
    <property type="evidence" value="ECO:0007669"/>
    <property type="project" value="TreeGrafter"/>
</dbReference>
<evidence type="ECO:0000313" key="13">
    <source>
        <dbReference type="Proteomes" id="UP001219567"/>
    </source>
</evidence>
<evidence type="ECO:0000256" key="9">
    <source>
        <dbReference type="ARBA" id="ARBA00044632"/>
    </source>
</evidence>
<dbReference type="GO" id="GO:0003684">
    <property type="term" value="F:damaged DNA binding"/>
    <property type="evidence" value="ECO:0007669"/>
    <property type="project" value="InterPro"/>
</dbReference>
<keyword evidence="5" id="KW-0234">DNA repair</keyword>
<evidence type="ECO:0000256" key="8">
    <source>
        <dbReference type="ARBA" id="ARBA00023295"/>
    </source>
</evidence>
<dbReference type="Gene3D" id="1.10.340.30">
    <property type="entry name" value="Hypothetical protein, domain 2"/>
    <property type="match status" value="1"/>
</dbReference>
<comment type="similarity">
    <text evidence="1">Belongs to the type-1 OGG1 family.</text>
</comment>
<evidence type="ECO:0000256" key="2">
    <source>
        <dbReference type="ARBA" id="ARBA00012720"/>
    </source>
</evidence>
<keyword evidence="7" id="KW-0511">Multifunctional enzyme</keyword>
<dbReference type="InterPro" id="IPR011257">
    <property type="entry name" value="DNA_glycosylase"/>
</dbReference>
<evidence type="ECO:0000256" key="7">
    <source>
        <dbReference type="ARBA" id="ARBA00023268"/>
    </source>
</evidence>
<evidence type="ECO:0000256" key="4">
    <source>
        <dbReference type="ARBA" id="ARBA00022801"/>
    </source>
</evidence>
<organism evidence="12 13">
    <name type="scientific">Malassezia yamatoensis</name>
    <dbReference type="NCBI Taxonomy" id="253288"/>
    <lineage>
        <taxon>Eukaryota</taxon>
        <taxon>Fungi</taxon>
        <taxon>Dikarya</taxon>
        <taxon>Basidiomycota</taxon>
        <taxon>Ustilaginomycotina</taxon>
        <taxon>Malasseziomycetes</taxon>
        <taxon>Malasseziales</taxon>
        <taxon>Malasseziaceae</taxon>
        <taxon>Malassezia</taxon>
    </lineage>
</organism>
<keyword evidence="13" id="KW-1185">Reference proteome</keyword>
<keyword evidence="6 12" id="KW-0456">Lyase</keyword>
<keyword evidence="4" id="KW-0378">Hydrolase</keyword>
<accession>A0AAJ5YQR5</accession>
<feature type="compositionally biased region" description="Basic residues" evidence="10">
    <location>
        <begin position="440"/>
        <end position="454"/>
    </location>
</feature>
<keyword evidence="8" id="KW-0326">Glycosidase</keyword>
<feature type="region of interest" description="Disordered" evidence="10">
    <location>
        <begin position="406"/>
        <end position="454"/>
    </location>
</feature>
<dbReference type="Pfam" id="PF00730">
    <property type="entry name" value="HhH-GPD"/>
    <property type="match status" value="1"/>
</dbReference>
<dbReference type="EC" id="4.2.99.18" evidence="2"/>
<dbReference type="InterPro" id="IPR052054">
    <property type="entry name" value="Oxidative_DNA_repair_enzyme"/>
</dbReference>
<dbReference type="Gene3D" id="1.10.1670.10">
    <property type="entry name" value="Helix-hairpin-Helix base-excision DNA repair enzymes (C-terminal)"/>
    <property type="match status" value="1"/>
</dbReference>
<reference evidence="12 13" key="1">
    <citation type="submission" date="2023-03" db="EMBL/GenBank/DDBJ databases">
        <title>Mating type loci evolution in Malassezia.</title>
        <authorList>
            <person name="Coelho M.A."/>
        </authorList>
    </citation>
    <scope>NUCLEOTIDE SEQUENCE [LARGE SCALE GENOMIC DNA]</scope>
    <source>
        <strain evidence="12 13">CBS 9725</strain>
    </source>
</reference>
<dbReference type="EMBL" id="CP119943">
    <property type="protein sequence ID" value="WFC98764.1"/>
    <property type="molecule type" value="Genomic_DNA"/>
</dbReference>
<evidence type="ECO:0000256" key="5">
    <source>
        <dbReference type="ARBA" id="ARBA00023204"/>
    </source>
</evidence>
<dbReference type="InterPro" id="IPR012904">
    <property type="entry name" value="OGG_N"/>
</dbReference>
<feature type="compositionally biased region" description="Basic and acidic residues" evidence="10">
    <location>
        <begin position="413"/>
        <end position="438"/>
    </location>
</feature>
<dbReference type="SMART" id="SM00478">
    <property type="entry name" value="ENDO3c"/>
    <property type="match status" value="1"/>
</dbReference>
<dbReference type="CDD" id="cd00056">
    <property type="entry name" value="ENDO3c"/>
    <property type="match status" value="1"/>
</dbReference>
<evidence type="ECO:0000259" key="11">
    <source>
        <dbReference type="SMART" id="SM00478"/>
    </source>
</evidence>
<dbReference type="Gene3D" id="3.30.310.40">
    <property type="match status" value="1"/>
</dbReference>
<evidence type="ECO:0000256" key="10">
    <source>
        <dbReference type="SAM" id="MobiDB-lite"/>
    </source>
</evidence>
<keyword evidence="3" id="KW-0227">DNA damage</keyword>
<feature type="domain" description="HhH-GPD" evidence="11">
    <location>
        <begin position="182"/>
        <end position="345"/>
    </location>
</feature>
<dbReference type="Pfam" id="PF07934">
    <property type="entry name" value="OGG_N"/>
    <property type="match status" value="1"/>
</dbReference>